<evidence type="ECO:0000313" key="1">
    <source>
        <dbReference type="EMBL" id="TFK66482.1"/>
    </source>
</evidence>
<dbReference type="Proteomes" id="UP000308600">
    <property type="component" value="Unassembled WGS sequence"/>
</dbReference>
<protein>
    <submittedName>
        <fullName evidence="1">Cysteine proteinase</fullName>
    </submittedName>
</protein>
<organism evidence="1 2">
    <name type="scientific">Pluteus cervinus</name>
    <dbReference type="NCBI Taxonomy" id="181527"/>
    <lineage>
        <taxon>Eukaryota</taxon>
        <taxon>Fungi</taxon>
        <taxon>Dikarya</taxon>
        <taxon>Basidiomycota</taxon>
        <taxon>Agaricomycotina</taxon>
        <taxon>Agaricomycetes</taxon>
        <taxon>Agaricomycetidae</taxon>
        <taxon>Agaricales</taxon>
        <taxon>Pluteineae</taxon>
        <taxon>Pluteaceae</taxon>
        <taxon>Pluteus</taxon>
    </lineage>
</organism>
<proteinExistence type="predicted"/>
<sequence>MSTGHSTLRNGAWIKHPSANPNSPYTYTPEQLQLYLIEIGFISPNVSAEDVKEKVKPTYKNLVKILRAHLCRFAFENSEMHYSPTHEVDVTPQGVFKKLVEEKNGGSLCFGTNGLLYAVLRGLGYRTYSGAGRVNFSTTSRPTYGPLAHMVLFVQPFVDYTLDGEPIQDPSQANNQTYLLDTGFGSPGLARPILLVEDENDGEGVLGVNRTERHRLRRGTGDGDNIVSSLGPSPEEGSNYSAQVEVELGHWVVQVWHEKEGEVGSNSADAQKEWRIVFTFSETEYFLQDYVKSSTATCHTKEGVFWNHILGCRFAFPGPGDLSASTPVTTGKPLVDDDEYDDGAELIRITYFFNELRRQVGGNKSEVIKKVESEKDRVEVLREAFGARYDLDEAVENVKGRKPAFA</sequence>
<keyword evidence="2" id="KW-1185">Reference proteome</keyword>
<accession>A0ACD3ALV3</accession>
<name>A0ACD3ALV3_9AGAR</name>
<gene>
    <name evidence="1" type="ORF">BDN72DRAFT_880279</name>
</gene>
<reference evidence="1 2" key="1">
    <citation type="journal article" date="2019" name="Nat. Ecol. Evol.">
        <title>Megaphylogeny resolves global patterns of mushroom evolution.</title>
        <authorList>
            <person name="Varga T."/>
            <person name="Krizsan K."/>
            <person name="Foldi C."/>
            <person name="Dima B."/>
            <person name="Sanchez-Garcia M."/>
            <person name="Sanchez-Ramirez S."/>
            <person name="Szollosi G.J."/>
            <person name="Szarkandi J.G."/>
            <person name="Papp V."/>
            <person name="Albert L."/>
            <person name="Andreopoulos W."/>
            <person name="Angelini C."/>
            <person name="Antonin V."/>
            <person name="Barry K.W."/>
            <person name="Bougher N.L."/>
            <person name="Buchanan P."/>
            <person name="Buyck B."/>
            <person name="Bense V."/>
            <person name="Catcheside P."/>
            <person name="Chovatia M."/>
            <person name="Cooper J."/>
            <person name="Damon W."/>
            <person name="Desjardin D."/>
            <person name="Finy P."/>
            <person name="Geml J."/>
            <person name="Haridas S."/>
            <person name="Hughes K."/>
            <person name="Justo A."/>
            <person name="Karasinski D."/>
            <person name="Kautmanova I."/>
            <person name="Kiss B."/>
            <person name="Kocsube S."/>
            <person name="Kotiranta H."/>
            <person name="LaButti K.M."/>
            <person name="Lechner B.E."/>
            <person name="Liimatainen K."/>
            <person name="Lipzen A."/>
            <person name="Lukacs Z."/>
            <person name="Mihaltcheva S."/>
            <person name="Morgado L.N."/>
            <person name="Niskanen T."/>
            <person name="Noordeloos M.E."/>
            <person name="Ohm R.A."/>
            <person name="Ortiz-Santana B."/>
            <person name="Ovrebo C."/>
            <person name="Racz N."/>
            <person name="Riley R."/>
            <person name="Savchenko A."/>
            <person name="Shiryaev A."/>
            <person name="Soop K."/>
            <person name="Spirin V."/>
            <person name="Szebenyi C."/>
            <person name="Tomsovsky M."/>
            <person name="Tulloss R.E."/>
            <person name="Uehling J."/>
            <person name="Grigoriev I.V."/>
            <person name="Vagvolgyi C."/>
            <person name="Papp T."/>
            <person name="Martin F.M."/>
            <person name="Miettinen O."/>
            <person name="Hibbett D.S."/>
            <person name="Nagy L.G."/>
        </authorList>
    </citation>
    <scope>NUCLEOTIDE SEQUENCE [LARGE SCALE GENOMIC DNA]</scope>
    <source>
        <strain evidence="1 2">NL-1719</strain>
    </source>
</reference>
<dbReference type="EMBL" id="ML208404">
    <property type="protein sequence ID" value="TFK66482.1"/>
    <property type="molecule type" value="Genomic_DNA"/>
</dbReference>
<evidence type="ECO:0000313" key="2">
    <source>
        <dbReference type="Proteomes" id="UP000308600"/>
    </source>
</evidence>